<feature type="region of interest" description="Disordered" evidence="3">
    <location>
        <begin position="1"/>
        <end position="91"/>
    </location>
</feature>
<name>L8H6S7_ACACF</name>
<dbReference type="VEuPathDB" id="AmoebaDB:ACA1_286150"/>
<proteinExistence type="predicted"/>
<reference evidence="5 6" key="1">
    <citation type="journal article" date="2013" name="Genome Biol.">
        <title>Genome of Acanthamoeba castellanii highlights extensive lateral gene transfer and early evolution of tyrosine kinase signaling.</title>
        <authorList>
            <person name="Clarke M."/>
            <person name="Lohan A.J."/>
            <person name="Liu B."/>
            <person name="Lagkouvardos I."/>
            <person name="Roy S."/>
            <person name="Zafar N."/>
            <person name="Bertelli C."/>
            <person name="Schilde C."/>
            <person name="Kianianmomeni A."/>
            <person name="Burglin T.R."/>
            <person name="Frech C."/>
            <person name="Turcotte B."/>
            <person name="Kopec K.O."/>
            <person name="Synnott J.M."/>
            <person name="Choo C."/>
            <person name="Paponov I."/>
            <person name="Finkler A."/>
            <person name="Soon Heng Tan C."/>
            <person name="Hutchins A.P."/>
            <person name="Weinmeier T."/>
            <person name="Rattei T."/>
            <person name="Chu J.S."/>
            <person name="Gimenez G."/>
            <person name="Irimia M."/>
            <person name="Rigden D.J."/>
            <person name="Fitzpatrick D.A."/>
            <person name="Lorenzo-Morales J."/>
            <person name="Bateman A."/>
            <person name="Chiu C.H."/>
            <person name="Tang P."/>
            <person name="Hegemann P."/>
            <person name="Fromm H."/>
            <person name="Raoult D."/>
            <person name="Greub G."/>
            <person name="Miranda-Saavedra D."/>
            <person name="Chen N."/>
            <person name="Nash P."/>
            <person name="Ginger M.L."/>
            <person name="Horn M."/>
            <person name="Schaap P."/>
            <person name="Caler L."/>
            <person name="Loftus B."/>
        </authorList>
    </citation>
    <scope>NUCLEOTIDE SEQUENCE [LARGE SCALE GENOMIC DNA]</scope>
    <source>
        <strain evidence="5 6">Neff</strain>
    </source>
</reference>
<feature type="compositionally biased region" description="Low complexity" evidence="3">
    <location>
        <begin position="1"/>
        <end position="17"/>
    </location>
</feature>
<evidence type="ECO:0000256" key="2">
    <source>
        <dbReference type="ARBA" id="ARBA00037092"/>
    </source>
</evidence>
<dbReference type="Pfam" id="PF00620">
    <property type="entry name" value="RhoGAP"/>
    <property type="match status" value="1"/>
</dbReference>
<keyword evidence="6" id="KW-1185">Reference proteome</keyword>
<evidence type="ECO:0000313" key="5">
    <source>
        <dbReference type="EMBL" id="ELR21214.1"/>
    </source>
</evidence>
<dbReference type="CDD" id="cd00159">
    <property type="entry name" value="RhoGAP"/>
    <property type="match status" value="1"/>
</dbReference>
<protein>
    <submittedName>
        <fullName evidence="5">RhoGAP domain containing protein</fullName>
    </submittedName>
</protein>
<dbReference type="PANTHER" id="PTHR23176:SF134">
    <property type="entry name" value="RHO-TYPE GTPASE-ACTIVATING PROTEIN"/>
    <property type="match status" value="1"/>
</dbReference>
<sequence>MSLLAPSGSAAGSSSPLVPRSPSGSSGDEAEAQQPPSQFFRSLKLGKGKSQTWSPEDPPRQRHHSPAGGGFPSTSSSSSGEVKTSSPSRARRASKMFRKLGGSRIVAPSNHHHQHEVASASPSAVTPPLWLPLVDFLCRAVEQHGVDKMGIFRLSANARTVRELLQACVGLYEKRAGEEAMARLFAPYEGEVDVAASVLKAYLREQTQPLIPTTHHDRFVSVLAQHAYELPDELKSILERLTRSLHMIQANQEVNRMDASNLAIVFAPSLLRAETEGLDIVKIRSQCQVIETFIFHHNRIFTPEREEKARELRLKDVVAAIHEVHTNDEWREECDERAEEAAFARVVSKLTQEAADEEHEAMKEHRWKKEHLGPFSSLSCQFCHKAIFGIRHKAKCRRRAGNTCSGALGVERPSGTSQPAVVIVEGSWSRPVGK</sequence>
<dbReference type="RefSeq" id="XP_004344957.1">
    <property type="nucleotide sequence ID" value="XM_004344907.1"/>
</dbReference>
<dbReference type="GO" id="GO:0007165">
    <property type="term" value="P:signal transduction"/>
    <property type="evidence" value="ECO:0007669"/>
    <property type="project" value="InterPro"/>
</dbReference>
<dbReference type="PROSITE" id="PS50238">
    <property type="entry name" value="RHOGAP"/>
    <property type="match status" value="1"/>
</dbReference>
<evidence type="ECO:0000313" key="6">
    <source>
        <dbReference type="Proteomes" id="UP000011083"/>
    </source>
</evidence>
<dbReference type="PANTHER" id="PTHR23176">
    <property type="entry name" value="RHO/RAC/CDC GTPASE-ACTIVATING PROTEIN"/>
    <property type="match status" value="1"/>
</dbReference>
<organism evidence="5 6">
    <name type="scientific">Acanthamoeba castellanii (strain ATCC 30010 / Neff)</name>
    <dbReference type="NCBI Taxonomy" id="1257118"/>
    <lineage>
        <taxon>Eukaryota</taxon>
        <taxon>Amoebozoa</taxon>
        <taxon>Discosea</taxon>
        <taxon>Longamoebia</taxon>
        <taxon>Centramoebida</taxon>
        <taxon>Acanthamoebidae</taxon>
        <taxon>Acanthamoeba</taxon>
    </lineage>
</organism>
<dbReference type="GO" id="GO:0005096">
    <property type="term" value="F:GTPase activator activity"/>
    <property type="evidence" value="ECO:0007669"/>
    <property type="project" value="UniProtKB-KW"/>
</dbReference>
<evidence type="ECO:0000259" key="4">
    <source>
        <dbReference type="PROSITE" id="PS50238"/>
    </source>
</evidence>
<keyword evidence="1" id="KW-0343">GTPase activation</keyword>
<gene>
    <name evidence="5" type="ORF">ACA1_286150</name>
</gene>
<comment type="function">
    <text evidence="2">Rho GTPase-activating protein involved in the signal transduction pathway.</text>
</comment>
<feature type="compositionally biased region" description="Low complexity" evidence="3">
    <location>
        <begin position="72"/>
        <end position="88"/>
    </location>
</feature>
<evidence type="ECO:0000256" key="3">
    <source>
        <dbReference type="SAM" id="MobiDB-lite"/>
    </source>
</evidence>
<dbReference type="EMBL" id="KB007908">
    <property type="protein sequence ID" value="ELR21214.1"/>
    <property type="molecule type" value="Genomic_DNA"/>
</dbReference>
<dbReference type="GO" id="GO:0005737">
    <property type="term" value="C:cytoplasm"/>
    <property type="evidence" value="ECO:0007669"/>
    <property type="project" value="TreeGrafter"/>
</dbReference>
<dbReference type="InterPro" id="IPR000198">
    <property type="entry name" value="RhoGAP_dom"/>
</dbReference>
<dbReference type="Gene3D" id="1.10.555.10">
    <property type="entry name" value="Rho GTPase activation protein"/>
    <property type="match status" value="1"/>
</dbReference>
<dbReference type="InterPro" id="IPR050729">
    <property type="entry name" value="Rho-GAP"/>
</dbReference>
<dbReference type="SUPFAM" id="SSF48350">
    <property type="entry name" value="GTPase activation domain, GAP"/>
    <property type="match status" value="1"/>
</dbReference>
<feature type="domain" description="Rho-GAP" evidence="4">
    <location>
        <begin position="120"/>
        <end position="301"/>
    </location>
</feature>
<dbReference type="InterPro" id="IPR008936">
    <property type="entry name" value="Rho_GTPase_activation_prot"/>
</dbReference>
<evidence type="ECO:0000256" key="1">
    <source>
        <dbReference type="ARBA" id="ARBA00022468"/>
    </source>
</evidence>
<dbReference type="SMART" id="SM00324">
    <property type="entry name" value="RhoGAP"/>
    <property type="match status" value="1"/>
</dbReference>
<dbReference type="GeneID" id="14922096"/>
<dbReference type="KEGG" id="acan:ACA1_286150"/>
<dbReference type="Proteomes" id="UP000011083">
    <property type="component" value="Unassembled WGS sequence"/>
</dbReference>
<dbReference type="OrthoDB" id="19923at2759"/>
<dbReference type="AlphaFoldDB" id="L8H6S7"/>
<accession>L8H6S7</accession>